<evidence type="ECO:0000313" key="3">
    <source>
        <dbReference type="Proteomes" id="UP001066276"/>
    </source>
</evidence>
<name>A0AAV7L970_PLEWA</name>
<dbReference type="EMBL" id="JANPWB010000015">
    <property type="protein sequence ID" value="KAJ1088186.1"/>
    <property type="molecule type" value="Genomic_DNA"/>
</dbReference>
<feature type="region of interest" description="Disordered" evidence="1">
    <location>
        <begin position="75"/>
        <end position="110"/>
    </location>
</feature>
<feature type="region of interest" description="Disordered" evidence="1">
    <location>
        <begin position="1"/>
        <end position="28"/>
    </location>
</feature>
<gene>
    <name evidence="2" type="ORF">NDU88_001345</name>
</gene>
<proteinExistence type="predicted"/>
<evidence type="ECO:0000313" key="2">
    <source>
        <dbReference type="EMBL" id="KAJ1088186.1"/>
    </source>
</evidence>
<dbReference type="AlphaFoldDB" id="A0AAV7L970"/>
<sequence length="170" mass="18649">MGAWGSCMMAGKERPEARAAPRRRNHPSMAAPRLAHLFDPDAGRTELGASLCWLCLYYPGSVAWPPPLYACGGTRQPESSMGTAVDLPGRRRPQYEDRPSAIAPGKWKETKKKRKMQLGLVPRAGELAACEADCGDHGRHISGPPCSPSLGKRNPLSFYSLRYSKIKTEE</sequence>
<dbReference type="Proteomes" id="UP001066276">
    <property type="component" value="Chromosome 11"/>
</dbReference>
<comment type="caution">
    <text evidence="2">The sequence shown here is derived from an EMBL/GenBank/DDBJ whole genome shotgun (WGS) entry which is preliminary data.</text>
</comment>
<protein>
    <submittedName>
        <fullName evidence="2">Uncharacterized protein</fullName>
    </submittedName>
</protein>
<evidence type="ECO:0000256" key="1">
    <source>
        <dbReference type="SAM" id="MobiDB-lite"/>
    </source>
</evidence>
<organism evidence="2 3">
    <name type="scientific">Pleurodeles waltl</name>
    <name type="common">Iberian ribbed newt</name>
    <dbReference type="NCBI Taxonomy" id="8319"/>
    <lineage>
        <taxon>Eukaryota</taxon>
        <taxon>Metazoa</taxon>
        <taxon>Chordata</taxon>
        <taxon>Craniata</taxon>
        <taxon>Vertebrata</taxon>
        <taxon>Euteleostomi</taxon>
        <taxon>Amphibia</taxon>
        <taxon>Batrachia</taxon>
        <taxon>Caudata</taxon>
        <taxon>Salamandroidea</taxon>
        <taxon>Salamandridae</taxon>
        <taxon>Pleurodelinae</taxon>
        <taxon>Pleurodeles</taxon>
    </lineage>
</organism>
<keyword evidence="3" id="KW-1185">Reference proteome</keyword>
<reference evidence="2" key="1">
    <citation type="journal article" date="2022" name="bioRxiv">
        <title>Sequencing and chromosome-scale assembly of the giantPleurodeles waltlgenome.</title>
        <authorList>
            <person name="Brown T."/>
            <person name="Elewa A."/>
            <person name="Iarovenko S."/>
            <person name="Subramanian E."/>
            <person name="Araus A.J."/>
            <person name="Petzold A."/>
            <person name="Susuki M."/>
            <person name="Suzuki K.-i.T."/>
            <person name="Hayashi T."/>
            <person name="Toyoda A."/>
            <person name="Oliveira C."/>
            <person name="Osipova E."/>
            <person name="Leigh N.D."/>
            <person name="Simon A."/>
            <person name="Yun M.H."/>
        </authorList>
    </citation>
    <scope>NUCLEOTIDE SEQUENCE</scope>
    <source>
        <strain evidence="2">20211129_DDA</strain>
        <tissue evidence="2">Liver</tissue>
    </source>
</reference>
<accession>A0AAV7L970</accession>